<proteinExistence type="predicted"/>
<reference evidence="1 2" key="1">
    <citation type="submission" date="2016-12" db="EMBL/GenBank/DDBJ databases">
        <title>Thioflexothrix psekupsii D3 genome sequencing and assembly.</title>
        <authorList>
            <person name="Fomenkov A."/>
            <person name="Vincze T."/>
            <person name="Grabovich M."/>
            <person name="Anton B.P."/>
            <person name="Dubinina G."/>
            <person name="Orlova M."/>
            <person name="Belousova E."/>
            <person name="Roberts R.J."/>
        </authorList>
    </citation>
    <scope>NUCLEOTIDE SEQUENCE [LARGE SCALE GENOMIC DNA]</scope>
    <source>
        <strain evidence="1">D3</strain>
    </source>
</reference>
<dbReference type="AlphaFoldDB" id="A0A251X7X9"/>
<dbReference type="EMBL" id="MSLT01000012">
    <property type="protein sequence ID" value="OUD13783.1"/>
    <property type="molecule type" value="Genomic_DNA"/>
</dbReference>
<evidence type="ECO:0000313" key="2">
    <source>
        <dbReference type="Proteomes" id="UP000194798"/>
    </source>
</evidence>
<evidence type="ECO:0000313" key="1">
    <source>
        <dbReference type="EMBL" id="OUD13783.1"/>
    </source>
</evidence>
<keyword evidence="2" id="KW-1185">Reference proteome</keyword>
<dbReference type="Proteomes" id="UP000194798">
    <property type="component" value="Unassembled WGS sequence"/>
</dbReference>
<accession>A0A251X7X9</accession>
<gene>
    <name evidence="1" type="ORF">TPSD3_05370</name>
</gene>
<sequence length="60" mass="7226">MKVYLDNCSFNRPYDDHSQVIVRIESDAKMVIQEMIQKQEIELVWSFILEYENDKNPFNA</sequence>
<name>A0A251X7X9_9GAMM</name>
<dbReference type="RefSeq" id="WP_086487563.1">
    <property type="nucleotide sequence ID" value="NZ_MSLT01000012.1"/>
</dbReference>
<protein>
    <submittedName>
        <fullName evidence="1">Uncharacterized protein</fullName>
    </submittedName>
</protein>
<organism evidence="1 2">
    <name type="scientific">Thioflexithrix psekupsensis</name>
    <dbReference type="NCBI Taxonomy" id="1570016"/>
    <lineage>
        <taxon>Bacteria</taxon>
        <taxon>Pseudomonadati</taxon>
        <taxon>Pseudomonadota</taxon>
        <taxon>Gammaproteobacteria</taxon>
        <taxon>Thiotrichales</taxon>
        <taxon>Thioflexithrix</taxon>
    </lineage>
</organism>
<comment type="caution">
    <text evidence="1">The sequence shown here is derived from an EMBL/GenBank/DDBJ whole genome shotgun (WGS) entry which is preliminary data.</text>
</comment>